<evidence type="ECO:0000313" key="2">
    <source>
        <dbReference type="EMBL" id="MEK8089676.1"/>
    </source>
</evidence>
<dbReference type="InterPro" id="IPR020945">
    <property type="entry name" value="DMSO/NO3_reduct_chaperone"/>
</dbReference>
<evidence type="ECO:0000256" key="1">
    <source>
        <dbReference type="ARBA" id="ARBA00023063"/>
    </source>
</evidence>
<comment type="caution">
    <text evidence="2">The sequence shown here is derived from an EMBL/GenBank/DDBJ whole genome shotgun (WGS) entry which is preliminary data.</text>
</comment>
<dbReference type="Proteomes" id="UP001446205">
    <property type="component" value="Unassembled WGS sequence"/>
</dbReference>
<dbReference type="Pfam" id="PF02613">
    <property type="entry name" value="Nitrate_red_del"/>
    <property type="match status" value="1"/>
</dbReference>
<dbReference type="PANTHER" id="PTHR43680">
    <property type="entry name" value="NITRATE REDUCTASE MOLYBDENUM COFACTOR ASSEMBLY CHAPERONE"/>
    <property type="match status" value="1"/>
</dbReference>
<reference evidence="2 3" key="1">
    <citation type="submission" date="2024-04" db="EMBL/GenBank/DDBJ databases">
        <authorList>
            <person name="Abashina T."/>
            <person name="Shaikin A."/>
        </authorList>
    </citation>
    <scope>NUCLEOTIDE SEQUENCE [LARGE SCALE GENOMIC DNA]</scope>
    <source>
        <strain evidence="2 3">AAFK</strain>
    </source>
</reference>
<dbReference type="Gene3D" id="1.10.3480.10">
    <property type="entry name" value="TorD-like"/>
    <property type="match status" value="1"/>
</dbReference>
<dbReference type="NCBIfam" id="TIGR00684">
    <property type="entry name" value="narJ"/>
    <property type="match status" value="1"/>
</dbReference>
<sequence length="173" mass="19661">MLIYRILSRLLDYPDQALRAHLPEIASRIEADTGLDEAERKIMLDFLAWMQAGEPYVLEGHYVQTFDLTPEYSLHLTHHLFGDDDRERGPAMVDIAEHYKSYELEVVEGELPDYLPLLLEYASTLDETEARFFLADAAKVLDVLAANLEKAGSPYAPLVRLIEQRGRLVSQAA</sequence>
<protein>
    <submittedName>
        <fullName evidence="2">Nitrate reductase molybdenum cofactor assembly chaperone</fullName>
    </submittedName>
</protein>
<keyword evidence="1" id="KW-0534">Nitrate assimilation</keyword>
<dbReference type="SUPFAM" id="SSF89155">
    <property type="entry name" value="TorD-like"/>
    <property type="match status" value="1"/>
</dbReference>
<dbReference type="PANTHER" id="PTHR43680:SF2">
    <property type="entry name" value="NITRATE REDUCTASE MOLYBDENUM COFACTOR ASSEMBLY CHAPERONE NARJ"/>
    <property type="match status" value="1"/>
</dbReference>
<gene>
    <name evidence="2" type="primary">narJ</name>
    <name evidence="2" type="ORF">WOB96_07835</name>
</gene>
<keyword evidence="3" id="KW-1185">Reference proteome</keyword>
<dbReference type="InterPro" id="IPR003765">
    <property type="entry name" value="NO3_reductase_chaperone_NarJ"/>
</dbReference>
<evidence type="ECO:0000313" key="3">
    <source>
        <dbReference type="Proteomes" id="UP001446205"/>
    </source>
</evidence>
<dbReference type="RefSeq" id="WP_341370734.1">
    <property type="nucleotide sequence ID" value="NZ_JBBPCO010000007.1"/>
</dbReference>
<proteinExistence type="predicted"/>
<dbReference type="InterPro" id="IPR036411">
    <property type="entry name" value="TorD-like_sf"/>
</dbReference>
<organism evidence="2 3">
    <name type="scientific">Thermithiobacillus plumbiphilus</name>
    <dbReference type="NCBI Taxonomy" id="1729899"/>
    <lineage>
        <taxon>Bacteria</taxon>
        <taxon>Pseudomonadati</taxon>
        <taxon>Pseudomonadota</taxon>
        <taxon>Acidithiobacillia</taxon>
        <taxon>Acidithiobacillales</taxon>
        <taxon>Thermithiobacillaceae</taxon>
        <taxon>Thermithiobacillus</taxon>
    </lineage>
</organism>
<dbReference type="EMBL" id="JBBPCO010000007">
    <property type="protein sequence ID" value="MEK8089676.1"/>
    <property type="molecule type" value="Genomic_DNA"/>
</dbReference>
<name>A0ABU9D823_9PROT</name>
<accession>A0ABU9D823</accession>